<evidence type="ECO:0000313" key="1">
    <source>
        <dbReference type="EMBL" id="KAJ2901084.1"/>
    </source>
</evidence>
<dbReference type="EMBL" id="JANBVB010000001">
    <property type="protein sequence ID" value="KAJ2901084.1"/>
    <property type="molecule type" value="Genomic_DNA"/>
</dbReference>
<comment type="caution">
    <text evidence="1">The sequence shown here is derived from an EMBL/GenBank/DDBJ whole genome shotgun (WGS) entry which is preliminary data.</text>
</comment>
<name>A0ACC1MBW2_9FUNG</name>
<sequence length="123" mass="13004">MTQVKYSLIAVFLAVAASSVAEIAEVGYAPQTLVAAQQYAANRDTYMRNDAVFAHGHERAGRAGQESDVNESDEFGDESAHGRDLELSSSRIKDNAATSPLQLTPVFTALLAAGSVWVAAAAF</sequence>
<reference evidence="1" key="1">
    <citation type="submission" date="2022-07" db="EMBL/GenBank/DDBJ databases">
        <title>Phylogenomic reconstructions and comparative analyses of Kickxellomycotina fungi.</title>
        <authorList>
            <person name="Reynolds N.K."/>
            <person name="Stajich J.E."/>
            <person name="Barry K."/>
            <person name="Grigoriev I.V."/>
            <person name="Crous P."/>
            <person name="Smith M.E."/>
        </authorList>
    </citation>
    <scope>NUCLEOTIDE SEQUENCE</scope>
    <source>
        <strain evidence="1">CBS 190363</strain>
    </source>
</reference>
<evidence type="ECO:0000313" key="2">
    <source>
        <dbReference type="Proteomes" id="UP001139981"/>
    </source>
</evidence>
<gene>
    <name evidence="1" type="ORF">IWW38_000049</name>
</gene>
<accession>A0ACC1MBW2</accession>
<organism evidence="1 2">
    <name type="scientific">Coemansia aciculifera</name>
    <dbReference type="NCBI Taxonomy" id="417176"/>
    <lineage>
        <taxon>Eukaryota</taxon>
        <taxon>Fungi</taxon>
        <taxon>Fungi incertae sedis</taxon>
        <taxon>Zoopagomycota</taxon>
        <taxon>Kickxellomycotina</taxon>
        <taxon>Kickxellomycetes</taxon>
        <taxon>Kickxellales</taxon>
        <taxon>Kickxellaceae</taxon>
        <taxon>Coemansia</taxon>
    </lineage>
</organism>
<proteinExistence type="predicted"/>
<protein>
    <submittedName>
        <fullName evidence="1">Uncharacterized protein</fullName>
    </submittedName>
</protein>
<dbReference type="Proteomes" id="UP001139981">
    <property type="component" value="Unassembled WGS sequence"/>
</dbReference>
<keyword evidence="2" id="KW-1185">Reference proteome</keyword>